<keyword evidence="2" id="KW-1185">Reference proteome</keyword>
<reference evidence="1 2" key="1">
    <citation type="submission" date="2024-08" db="EMBL/GenBank/DDBJ databases">
        <authorList>
            <person name="Cucini C."/>
            <person name="Frati F."/>
        </authorList>
    </citation>
    <scope>NUCLEOTIDE SEQUENCE [LARGE SCALE GENOMIC DNA]</scope>
</reference>
<dbReference type="Proteomes" id="UP001642540">
    <property type="component" value="Unassembled WGS sequence"/>
</dbReference>
<name>A0ABP1Q3Y1_9HEXA</name>
<evidence type="ECO:0000313" key="2">
    <source>
        <dbReference type="Proteomes" id="UP001642540"/>
    </source>
</evidence>
<protein>
    <submittedName>
        <fullName evidence="1">Uncharacterized protein</fullName>
    </submittedName>
</protein>
<evidence type="ECO:0000313" key="1">
    <source>
        <dbReference type="EMBL" id="CAL8088164.1"/>
    </source>
</evidence>
<dbReference type="EMBL" id="CAXLJM020000022">
    <property type="protein sequence ID" value="CAL8088164.1"/>
    <property type="molecule type" value="Genomic_DNA"/>
</dbReference>
<organism evidence="1 2">
    <name type="scientific">Orchesella dallaii</name>
    <dbReference type="NCBI Taxonomy" id="48710"/>
    <lineage>
        <taxon>Eukaryota</taxon>
        <taxon>Metazoa</taxon>
        <taxon>Ecdysozoa</taxon>
        <taxon>Arthropoda</taxon>
        <taxon>Hexapoda</taxon>
        <taxon>Collembola</taxon>
        <taxon>Entomobryomorpha</taxon>
        <taxon>Entomobryoidea</taxon>
        <taxon>Orchesellidae</taxon>
        <taxon>Orchesellinae</taxon>
        <taxon>Orchesella</taxon>
    </lineage>
</organism>
<sequence>MTPTPTTDALFFRGEKLQSKAFRLVERPKEPLLLECESPDGEPGRDECRLFDENNLKLYREFIESVKRWAKENPDVAEQWDLKNGKQKEKEELMLKKLEALYDSSHLHKD</sequence>
<proteinExistence type="predicted"/>
<accession>A0ABP1Q3Y1</accession>
<gene>
    <name evidence="1" type="ORF">ODALV1_LOCUS6969</name>
</gene>
<comment type="caution">
    <text evidence="1">The sequence shown here is derived from an EMBL/GenBank/DDBJ whole genome shotgun (WGS) entry which is preliminary data.</text>
</comment>